<dbReference type="EMBL" id="JAPZBU010000012">
    <property type="protein sequence ID" value="KAJ5375977.1"/>
    <property type="molecule type" value="Genomic_DNA"/>
</dbReference>
<organism evidence="2 3">
    <name type="scientific">Penicillium cosmopolitanum</name>
    <dbReference type="NCBI Taxonomy" id="1131564"/>
    <lineage>
        <taxon>Eukaryota</taxon>
        <taxon>Fungi</taxon>
        <taxon>Dikarya</taxon>
        <taxon>Ascomycota</taxon>
        <taxon>Pezizomycotina</taxon>
        <taxon>Eurotiomycetes</taxon>
        <taxon>Eurotiomycetidae</taxon>
        <taxon>Eurotiales</taxon>
        <taxon>Aspergillaceae</taxon>
        <taxon>Penicillium</taxon>
    </lineage>
</organism>
<evidence type="ECO:0008006" key="4">
    <source>
        <dbReference type="Google" id="ProtNLM"/>
    </source>
</evidence>
<proteinExistence type="predicted"/>
<dbReference type="OrthoDB" id="10359237at2759"/>
<feature type="region of interest" description="Disordered" evidence="1">
    <location>
        <begin position="1"/>
        <end position="21"/>
    </location>
</feature>
<dbReference type="GeneID" id="81376480"/>
<dbReference type="AlphaFoldDB" id="A0A9W9SD75"/>
<evidence type="ECO:0000313" key="2">
    <source>
        <dbReference type="EMBL" id="KAJ5375977.1"/>
    </source>
</evidence>
<evidence type="ECO:0000313" key="3">
    <source>
        <dbReference type="Proteomes" id="UP001147747"/>
    </source>
</evidence>
<dbReference type="Proteomes" id="UP001147747">
    <property type="component" value="Unassembled WGS sequence"/>
</dbReference>
<keyword evidence="3" id="KW-1185">Reference proteome</keyword>
<feature type="compositionally biased region" description="Low complexity" evidence="1">
    <location>
        <begin position="1"/>
        <end position="11"/>
    </location>
</feature>
<accession>A0A9W9SD75</accession>
<protein>
    <recommendedName>
        <fullName evidence="4">HNH nuclease domain-containing protein</fullName>
    </recommendedName>
</protein>
<dbReference type="RefSeq" id="XP_056481007.1">
    <property type="nucleotide sequence ID" value="XM_056637500.1"/>
</dbReference>
<name>A0A9W9SD75_9EURO</name>
<evidence type="ECO:0000256" key="1">
    <source>
        <dbReference type="SAM" id="MobiDB-lite"/>
    </source>
</evidence>
<reference evidence="2" key="1">
    <citation type="submission" date="2022-12" db="EMBL/GenBank/DDBJ databases">
        <authorList>
            <person name="Petersen C."/>
        </authorList>
    </citation>
    <scope>NUCLEOTIDE SEQUENCE</scope>
    <source>
        <strain evidence="2">IBT 29677</strain>
    </source>
</reference>
<sequence length="336" mass="38635">MLQTTQQGTTQHATPSLHDPDPKLFMEKMLARFSEIVQMGYSTPGLVQAFCDHVTLKGHFHRFFQLYIYRFICHYYTTTNRLNKRRFIQLQGNKQWYEAALQDFAGFLADRILLRFTVWSANYLKQADSESASGWLLKPLVLRDHARCVITGSDGWRELNGNLKTATISYDGQKVPATGANHSQLRGVYIIPPKLLPPPTQIKLHQMARKNATILMMEMFEPNIRDMLDKATLRSSANMFTLDKVQHELFASSLIYLEATSHPCEYCLWSPLEDGVGRRTEKETVVKLEPREGIPAPSRQFLSLHRSVSRILAISGAKGYMNWKVRRWEERIGIAE</sequence>
<reference evidence="2" key="2">
    <citation type="journal article" date="2023" name="IMA Fungus">
        <title>Comparative genomic study of the Penicillium genus elucidates a diverse pangenome and 15 lateral gene transfer events.</title>
        <authorList>
            <person name="Petersen C."/>
            <person name="Sorensen T."/>
            <person name="Nielsen M.R."/>
            <person name="Sondergaard T.E."/>
            <person name="Sorensen J.L."/>
            <person name="Fitzpatrick D.A."/>
            <person name="Frisvad J.C."/>
            <person name="Nielsen K.L."/>
        </authorList>
    </citation>
    <scope>NUCLEOTIDE SEQUENCE</scope>
    <source>
        <strain evidence="2">IBT 29677</strain>
    </source>
</reference>
<gene>
    <name evidence="2" type="ORF">N7509_012863</name>
</gene>
<comment type="caution">
    <text evidence="2">The sequence shown here is derived from an EMBL/GenBank/DDBJ whole genome shotgun (WGS) entry which is preliminary data.</text>
</comment>